<dbReference type="EMBL" id="LCTW02000033">
    <property type="protein sequence ID" value="KXX81499.1"/>
    <property type="molecule type" value="Genomic_DNA"/>
</dbReference>
<dbReference type="OrthoDB" id="5179338at2759"/>
<sequence>MSRRLTFLPFLLALVAAAVGQDPTVRTHEYCIKFFGGVSAELLVGEGWQGRNYNDTIRCPDSWRFPSMRGAIMTLCPASPDGPIYSPGTRGLAIDAKLEFHHRSGLLSRPIDQLAIQDFLVTNGSVPGPWEEGGEPAVLAPHAWDPRQNGPHWTINGTERALISSPTNSSKRNSVYLDCANLPATQQTQYCGTAEDIDVGGCWSRQYFIFSMQDAMNFTLRFSNYEASALIHATMDWAYDNGTSMGTSTAIIRFGGERGLPSVVDYDFWTNSEANYEFEEASLNEMEFVPDHVGMPLFLNRTQSGEWYDTMNGTFSVSSSSGASGPAERRLMWIFVVSLVVVVGVDFWR</sequence>
<keyword evidence="1" id="KW-0812">Transmembrane</keyword>
<evidence type="ECO:0000313" key="3">
    <source>
        <dbReference type="EMBL" id="KXX81499.1"/>
    </source>
</evidence>
<name>A0A175WDC2_9PEZI</name>
<evidence type="ECO:0000256" key="1">
    <source>
        <dbReference type="SAM" id="Phobius"/>
    </source>
</evidence>
<comment type="caution">
    <text evidence="3">The sequence shown here is derived from an EMBL/GenBank/DDBJ whole genome shotgun (WGS) entry which is preliminary data.</text>
</comment>
<keyword evidence="4" id="KW-1185">Reference proteome</keyword>
<gene>
    <name evidence="3" type="ORF">MMYC01_202519</name>
</gene>
<protein>
    <submittedName>
        <fullName evidence="3">Uncharacterized protein</fullName>
    </submittedName>
</protein>
<dbReference type="VEuPathDB" id="FungiDB:MMYC01_202519"/>
<feature type="transmembrane region" description="Helical" evidence="1">
    <location>
        <begin position="331"/>
        <end position="348"/>
    </location>
</feature>
<feature type="signal peptide" evidence="2">
    <location>
        <begin position="1"/>
        <end position="20"/>
    </location>
</feature>
<accession>A0A175WDC2</accession>
<keyword evidence="1" id="KW-1133">Transmembrane helix</keyword>
<feature type="chain" id="PRO_5008043932" evidence="2">
    <location>
        <begin position="21"/>
        <end position="349"/>
    </location>
</feature>
<organism evidence="3 4">
    <name type="scientific">Madurella mycetomatis</name>
    <dbReference type="NCBI Taxonomy" id="100816"/>
    <lineage>
        <taxon>Eukaryota</taxon>
        <taxon>Fungi</taxon>
        <taxon>Dikarya</taxon>
        <taxon>Ascomycota</taxon>
        <taxon>Pezizomycotina</taxon>
        <taxon>Sordariomycetes</taxon>
        <taxon>Sordariomycetidae</taxon>
        <taxon>Sordariales</taxon>
        <taxon>Sordariales incertae sedis</taxon>
        <taxon>Madurella</taxon>
    </lineage>
</organism>
<dbReference type="AlphaFoldDB" id="A0A175WDC2"/>
<dbReference type="Proteomes" id="UP000078237">
    <property type="component" value="Unassembled WGS sequence"/>
</dbReference>
<reference evidence="3 4" key="1">
    <citation type="journal article" date="2016" name="Genome Announc.">
        <title>Genome Sequence of Madurella mycetomatis mm55, Isolated from a Human Mycetoma Case in Sudan.</title>
        <authorList>
            <person name="Smit S."/>
            <person name="Derks M.F."/>
            <person name="Bervoets S."/>
            <person name="Fahal A."/>
            <person name="van Leeuwen W."/>
            <person name="van Belkum A."/>
            <person name="van de Sande W.W."/>
        </authorList>
    </citation>
    <scope>NUCLEOTIDE SEQUENCE [LARGE SCALE GENOMIC DNA]</scope>
    <source>
        <strain evidence="4">mm55</strain>
    </source>
</reference>
<proteinExistence type="predicted"/>
<keyword evidence="2" id="KW-0732">Signal</keyword>
<evidence type="ECO:0000313" key="4">
    <source>
        <dbReference type="Proteomes" id="UP000078237"/>
    </source>
</evidence>
<keyword evidence="1" id="KW-0472">Membrane</keyword>
<evidence type="ECO:0000256" key="2">
    <source>
        <dbReference type="SAM" id="SignalP"/>
    </source>
</evidence>